<keyword evidence="4 8" id="KW-0129">CBS domain</keyword>
<proteinExistence type="inferred from homology"/>
<evidence type="ECO:0000256" key="6">
    <source>
        <dbReference type="PIRSR" id="PIRSR000130-3"/>
    </source>
</evidence>
<feature type="binding site" evidence="6">
    <location>
        <begin position="270"/>
        <end position="272"/>
    </location>
    <ligand>
        <name>NAD(+)</name>
        <dbReference type="ChEBI" id="CHEBI:57540"/>
    </ligand>
</feature>
<dbReference type="CDD" id="cd04601">
    <property type="entry name" value="CBS_pair_IMPDH"/>
    <property type="match status" value="1"/>
</dbReference>
<dbReference type="SMART" id="SM01240">
    <property type="entry name" value="IMPDH"/>
    <property type="match status" value="1"/>
</dbReference>
<dbReference type="Gene3D" id="3.20.20.70">
    <property type="entry name" value="Aldolase class I"/>
    <property type="match status" value="1"/>
</dbReference>
<dbReference type="SUPFAM" id="SSF51412">
    <property type="entry name" value="Inosine monophosphate dehydrogenase (IMPDH)"/>
    <property type="match status" value="1"/>
</dbReference>
<dbReference type="SUPFAM" id="SSF54631">
    <property type="entry name" value="CBS-domain pair"/>
    <property type="match status" value="1"/>
</dbReference>
<dbReference type="InterPro" id="IPR001093">
    <property type="entry name" value="IMP_DH_GMPRt"/>
</dbReference>
<evidence type="ECO:0000313" key="11">
    <source>
        <dbReference type="Proteomes" id="UP000230729"/>
    </source>
</evidence>
<evidence type="ECO:0000256" key="8">
    <source>
        <dbReference type="PROSITE-ProRule" id="PRU00703"/>
    </source>
</evidence>
<reference evidence="10 11" key="1">
    <citation type="submission" date="2017-09" db="EMBL/GenBank/DDBJ databases">
        <title>Depth-based differentiation of microbial function through sediment-hosted aquifers and enrichment of novel symbionts in the deep terrestrial subsurface.</title>
        <authorList>
            <person name="Probst A.J."/>
            <person name="Ladd B."/>
            <person name="Jarett J.K."/>
            <person name="Geller-Mcgrath D.E."/>
            <person name="Sieber C.M."/>
            <person name="Emerson J.B."/>
            <person name="Anantharaman K."/>
            <person name="Thomas B.C."/>
            <person name="Malmstrom R."/>
            <person name="Stieglmeier M."/>
            <person name="Klingl A."/>
            <person name="Woyke T."/>
            <person name="Ryan C.M."/>
            <person name="Banfield J.F."/>
        </authorList>
    </citation>
    <scope>NUCLEOTIDE SEQUENCE [LARGE SCALE GENOMIC DNA]</scope>
    <source>
        <strain evidence="10">CG23_combo_of_CG06-09_8_20_14_all_49_15</strain>
    </source>
</reference>
<protein>
    <recommendedName>
        <fullName evidence="9">CBS domain-containing protein</fullName>
    </recommendedName>
</protein>
<dbReference type="PANTHER" id="PTHR11911:SF111">
    <property type="entry name" value="INOSINE-5'-MONOPHOSPHATE DEHYDROGENASE"/>
    <property type="match status" value="1"/>
</dbReference>
<feature type="binding site" description="in other chain" evidence="7">
    <location>
        <position position="325"/>
    </location>
    <ligand>
        <name>K(+)</name>
        <dbReference type="ChEBI" id="CHEBI:29103"/>
        <note>ligand shared between two tetrameric partners</note>
    </ligand>
</feature>
<organism evidence="10 11">
    <name type="scientific">Candidatus Falkowbacteria bacterium CG23_combo_of_CG06-09_8_20_14_all_49_15</name>
    <dbReference type="NCBI Taxonomy" id="1974572"/>
    <lineage>
        <taxon>Bacteria</taxon>
        <taxon>Candidatus Falkowiibacteriota</taxon>
    </lineage>
</organism>
<feature type="binding site" description="in other chain" evidence="7">
    <location>
        <position position="323"/>
    </location>
    <ligand>
        <name>K(+)</name>
        <dbReference type="ChEBI" id="CHEBI:29103"/>
        <note>ligand shared between two tetrameric partners</note>
    </ligand>
</feature>
<gene>
    <name evidence="10" type="ORF">COX22_02795</name>
</gene>
<dbReference type="Pfam" id="PF00571">
    <property type="entry name" value="CBS"/>
    <property type="match status" value="1"/>
</dbReference>
<dbReference type="EMBL" id="PCSD01000065">
    <property type="protein sequence ID" value="PIP33737.1"/>
    <property type="molecule type" value="Genomic_DNA"/>
</dbReference>
<evidence type="ECO:0000256" key="5">
    <source>
        <dbReference type="PIRSR" id="PIRSR000130-1"/>
    </source>
</evidence>
<feature type="binding site" description="in other chain" evidence="7">
    <location>
        <position position="328"/>
    </location>
    <ligand>
        <name>K(+)</name>
        <dbReference type="ChEBI" id="CHEBI:29103"/>
        <note>ligand shared between two tetrameric partners</note>
    </ligand>
</feature>
<feature type="binding site" evidence="6">
    <location>
        <begin position="321"/>
        <end position="323"/>
    </location>
    <ligand>
        <name>NAD(+)</name>
        <dbReference type="ChEBI" id="CHEBI:57540"/>
    </ligand>
</feature>
<dbReference type="InterPro" id="IPR005990">
    <property type="entry name" value="IMP_DH"/>
</dbReference>
<evidence type="ECO:0000256" key="4">
    <source>
        <dbReference type="ARBA" id="ARBA00023122"/>
    </source>
</evidence>
<comment type="caution">
    <text evidence="10">The sequence shown here is derived from an EMBL/GenBank/DDBJ whole genome shotgun (WGS) entry which is preliminary data.</text>
</comment>
<accession>A0A2G9ZKN9</accession>
<dbReference type="PANTHER" id="PTHR11911">
    <property type="entry name" value="INOSINE-5-MONOPHOSPHATE DEHYDROGENASE RELATED"/>
    <property type="match status" value="1"/>
</dbReference>
<comment type="similarity">
    <text evidence="1">Belongs to the IMPDH/GMPR family.</text>
</comment>
<evidence type="ECO:0000256" key="2">
    <source>
        <dbReference type="ARBA" id="ARBA00022723"/>
    </source>
</evidence>
<sequence length="505" mass="55259">MDTKKSEFRPVSAEEIYQILYPERIGEYFNLEPLAGNTLHEVRLRPIHSGIMPFAVDLSLAIGPVNIKLPLFSAAMDAVSGAEMLIALNEMGGCGIAYRAKYREQMDILARALAKKPFLVDNPKCLRPTQILEDAKDILTTYGFSTIPVVRDDGTLDGVLFTRDVAFKGHLDDPVEKWMMSIDKLKYEKVQTSFDRIKDRLLNEQECNVLPLVDDQFRFQGIYFMKDFFHANPNWHQSRPLVGLAIGVLPEDLDRARTALELGAGVVVIDSSHGNSPAVIGQTASVKKIVGREMAVIVGNVADVDGYLRLAVAGADGVKCGIGSGSICTTSLVTGAGFPMFTLIRELLCARQELVRRGQNAPVIIPDGGINGPGEMAVALAAGGSAIMAGKWLAGASESLSAVQYGTHDGLVRYWGMASRQAIKKRLSDRYGRQKIAPEGVEGWVEYRGPLRKWIGEDIELVQGGLAHIGAENIICAHEIGIKNPHIFCRFTAVGERQNNIRVKE</sequence>
<feature type="domain" description="CBS" evidence="9">
    <location>
        <begin position="119"/>
        <end position="177"/>
    </location>
</feature>
<keyword evidence="3" id="KW-0560">Oxidoreductase</keyword>
<dbReference type="GO" id="GO:0003938">
    <property type="term" value="F:IMP dehydrogenase activity"/>
    <property type="evidence" value="ECO:0007669"/>
    <property type="project" value="InterPro"/>
</dbReference>
<dbReference type="PROSITE" id="PS51371">
    <property type="entry name" value="CBS"/>
    <property type="match status" value="1"/>
</dbReference>
<evidence type="ECO:0000313" key="10">
    <source>
        <dbReference type="EMBL" id="PIP33737.1"/>
    </source>
</evidence>
<evidence type="ECO:0000256" key="3">
    <source>
        <dbReference type="ARBA" id="ARBA00023002"/>
    </source>
</evidence>
<dbReference type="Pfam" id="PF00478">
    <property type="entry name" value="IMPDH"/>
    <property type="match status" value="1"/>
</dbReference>
<dbReference type="FunFam" id="3.20.20.70:FF:000424">
    <property type="entry name" value="Inosine-5'-monophosphate dehydrogenase 2"/>
    <property type="match status" value="1"/>
</dbReference>
<feature type="active site" description="Thioimidate intermediate" evidence="5">
    <location>
        <position position="328"/>
    </location>
</feature>
<name>A0A2G9ZKN9_9BACT</name>
<keyword evidence="6" id="KW-0520">NAD</keyword>
<evidence type="ECO:0000259" key="9">
    <source>
        <dbReference type="PROSITE" id="PS51371"/>
    </source>
</evidence>
<evidence type="ECO:0000256" key="7">
    <source>
        <dbReference type="PIRSR" id="PIRSR000130-4"/>
    </source>
</evidence>
<dbReference type="InterPro" id="IPR013785">
    <property type="entry name" value="Aldolase_TIM"/>
</dbReference>
<keyword evidence="2" id="KW-0479">Metal-binding</keyword>
<evidence type="ECO:0000256" key="1">
    <source>
        <dbReference type="ARBA" id="ARBA00005502"/>
    </source>
</evidence>
<dbReference type="GO" id="GO:0006183">
    <property type="term" value="P:GTP biosynthetic process"/>
    <property type="evidence" value="ECO:0007669"/>
    <property type="project" value="TreeGrafter"/>
</dbReference>
<dbReference type="PIRSF" id="PIRSF000130">
    <property type="entry name" value="IMPDH"/>
    <property type="match status" value="1"/>
</dbReference>
<keyword evidence="7" id="KW-0630">Potassium</keyword>
<dbReference type="Proteomes" id="UP000230729">
    <property type="component" value="Unassembled WGS sequence"/>
</dbReference>
<dbReference type="InterPro" id="IPR046342">
    <property type="entry name" value="CBS_dom_sf"/>
</dbReference>
<dbReference type="AlphaFoldDB" id="A0A2G9ZKN9"/>
<dbReference type="InterPro" id="IPR000644">
    <property type="entry name" value="CBS_dom"/>
</dbReference>
<feature type="active site" description="Proton acceptor" evidence="5">
    <location>
        <position position="430"/>
    </location>
</feature>
<dbReference type="GO" id="GO:0046872">
    <property type="term" value="F:metal ion binding"/>
    <property type="evidence" value="ECO:0007669"/>
    <property type="project" value="UniProtKB-KW"/>
</dbReference>